<dbReference type="AlphaFoldDB" id="A0A937JDR9"/>
<evidence type="ECO:0000259" key="1">
    <source>
        <dbReference type="PROSITE" id="PS51662"/>
    </source>
</evidence>
<evidence type="ECO:0000313" key="2">
    <source>
        <dbReference type="EMBL" id="MBL6902843.1"/>
    </source>
</evidence>
<dbReference type="InterPro" id="IPR003431">
    <property type="entry name" value="B-propeller_Phytase"/>
</dbReference>
<name>A0A937JDR9_9GAMM</name>
<evidence type="ECO:0000313" key="3">
    <source>
        <dbReference type="Proteomes" id="UP000705230"/>
    </source>
</evidence>
<dbReference type="InterPro" id="IPR011042">
    <property type="entry name" value="6-blade_b-propeller_TolB-like"/>
</dbReference>
<dbReference type="SUPFAM" id="SSF50956">
    <property type="entry name" value="Thermostable phytase (3-phytase)"/>
    <property type="match status" value="1"/>
</dbReference>
<sequence length="361" mass="40567">MKYLLTTLFIYSLSVVSDPIDKIIHIVPAIDETPQVVSKGDAADDPAIWLNKLNPNRSLVFGTDKRSGIYTYNLKGEKIGYTEIGDVNNIDVRTMNISDEDNKDIGSYSFIFASNRTTNTLDIWAYKDTNIDKAIKDNNFEISKEPYINAKANMIVYGVCAGIDAKFGLIAFLTEDEGPKVQMWNYGPFGMTLLTTFDNENATQSEGCVYDDENRTLFISEEQDRGILRAYKINNELDFSNPIIIDNRSGNIEGDPEGVTVYKSSENDGYVIVSSQGDSSFNIYNRQEPYNYLGSFKVGSNKDIDNVNDTDGIDVINFNLGYKYPMGLFVVQDGTNDGKNKVKRQNFKYVSFADVLKKLDL</sequence>
<reference evidence="2" key="1">
    <citation type="submission" date="2020-10" db="EMBL/GenBank/DDBJ databases">
        <title>Microbiome of the Black Sea water column analyzed by genome centric metagenomics.</title>
        <authorList>
            <person name="Cabello-Yeves P.J."/>
            <person name="Callieri C."/>
            <person name="Picazo A."/>
            <person name="Mehrshad M."/>
            <person name="Haro-Moreno J.M."/>
            <person name="Roda-Garcia J."/>
            <person name="Dzembekova N."/>
            <person name="Slabakova V."/>
            <person name="Slabakova N."/>
            <person name="Moncheva S."/>
            <person name="Rodriguez-Valera F."/>
        </authorList>
    </citation>
    <scope>NUCLEOTIDE SEQUENCE</scope>
    <source>
        <strain evidence="2">BS30m-G43</strain>
    </source>
</reference>
<protein>
    <submittedName>
        <fullName evidence="2">Phytase</fullName>
    </submittedName>
</protein>
<dbReference type="EMBL" id="JADHSG010000001">
    <property type="protein sequence ID" value="MBL6902843.1"/>
    <property type="molecule type" value="Genomic_DNA"/>
</dbReference>
<feature type="domain" description="BPP" evidence="1">
    <location>
        <begin position="17"/>
        <end position="359"/>
    </location>
</feature>
<comment type="caution">
    <text evidence="2">The sequence shown here is derived from an EMBL/GenBank/DDBJ whole genome shotgun (WGS) entry which is preliminary data.</text>
</comment>
<dbReference type="PROSITE" id="PS51662">
    <property type="entry name" value="BP_PHYTASE"/>
    <property type="match status" value="1"/>
</dbReference>
<accession>A0A937JDR9</accession>
<dbReference type="GO" id="GO:0016158">
    <property type="term" value="F:inositol hexakisphosphate 3-phosphatase activity"/>
    <property type="evidence" value="ECO:0007669"/>
    <property type="project" value="InterPro"/>
</dbReference>
<proteinExistence type="predicted"/>
<dbReference type="Proteomes" id="UP000705230">
    <property type="component" value="Unassembled WGS sequence"/>
</dbReference>
<dbReference type="Pfam" id="PF02333">
    <property type="entry name" value="Phytase"/>
    <property type="match status" value="1"/>
</dbReference>
<organism evidence="2 3">
    <name type="scientific">SAR86 cluster bacterium</name>
    <dbReference type="NCBI Taxonomy" id="2030880"/>
    <lineage>
        <taxon>Bacteria</taxon>
        <taxon>Pseudomonadati</taxon>
        <taxon>Pseudomonadota</taxon>
        <taxon>Gammaproteobacteria</taxon>
        <taxon>SAR86 cluster</taxon>
    </lineage>
</organism>
<gene>
    <name evidence="2" type="ORF">ISR29_01400</name>
</gene>
<dbReference type="Gene3D" id="2.120.10.30">
    <property type="entry name" value="TolB, C-terminal domain"/>
    <property type="match status" value="1"/>
</dbReference>